<dbReference type="PANTHER" id="PTHR33841">
    <property type="entry name" value="DNA METHYLTRANSFERASE YEEA-RELATED"/>
    <property type="match status" value="1"/>
</dbReference>
<dbReference type="InterPro" id="IPR011639">
    <property type="entry name" value="MethylTrfase_TaqI-like_dom"/>
</dbReference>
<dbReference type="SUPFAM" id="SSF53335">
    <property type="entry name" value="S-adenosyl-L-methionine-dependent methyltransferases"/>
    <property type="match status" value="1"/>
</dbReference>
<evidence type="ECO:0000313" key="10">
    <source>
        <dbReference type="EMBL" id="MFD0801607.1"/>
    </source>
</evidence>
<feature type="domain" description="DNA methylase adenine-specific" evidence="8">
    <location>
        <begin position="301"/>
        <end position="368"/>
    </location>
</feature>
<dbReference type="Proteomes" id="UP001596956">
    <property type="component" value="Unassembled WGS sequence"/>
</dbReference>
<dbReference type="InterPro" id="IPR002052">
    <property type="entry name" value="DNA_methylase_N6_adenine_CS"/>
</dbReference>
<evidence type="ECO:0000256" key="1">
    <source>
        <dbReference type="ARBA" id="ARBA00006594"/>
    </source>
</evidence>
<evidence type="ECO:0000256" key="4">
    <source>
        <dbReference type="ARBA" id="ARBA00022679"/>
    </source>
</evidence>
<dbReference type="GO" id="GO:0008168">
    <property type="term" value="F:methyltransferase activity"/>
    <property type="evidence" value="ECO:0007669"/>
    <property type="project" value="UniProtKB-KW"/>
</dbReference>
<dbReference type="EMBL" id="JBHTHR010000257">
    <property type="protein sequence ID" value="MFD0801607.1"/>
    <property type="molecule type" value="Genomic_DNA"/>
</dbReference>
<dbReference type="GO" id="GO:0032259">
    <property type="term" value="P:methylation"/>
    <property type="evidence" value="ECO:0007669"/>
    <property type="project" value="UniProtKB-KW"/>
</dbReference>
<keyword evidence="6" id="KW-0680">Restriction system</keyword>
<evidence type="ECO:0000259" key="9">
    <source>
        <dbReference type="Pfam" id="PF07669"/>
    </source>
</evidence>
<dbReference type="InterPro" id="IPR029063">
    <property type="entry name" value="SAM-dependent_MTases_sf"/>
</dbReference>
<reference evidence="11" key="1">
    <citation type="journal article" date="2019" name="Int. J. Syst. Evol. Microbiol.">
        <title>The Global Catalogue of Microorganisms (GCM) 10K type strain sequencing project: providing services to taxonomists for standard genome sequencing and annotation.</title>
        <authorList>
            <consortium name="The Broad Institute Genomics Platform"/>
            <consortium name="The Broad Institute Genome Sequencing Center for Infectious Disease"/>
            <person name="Wu L."/>
            <person name="Ma J."/>
        </authorList>
    </citation>
    <scope>NUCLEOTIDE SEQUENCE [LARGE SCALE GENOMIC DNA]</scope>
    <source>
        <strain evidence="11">CCUG 63369</strain>
    </source>
</reference>
<keyword evidence="5" id="KW-0949">S-adenosyl-L-methionine</keyword>
<dbReference type="PRINTS" id="PR00507">
    <property type="entry name" value="N12N6MTFRASE"/>
</dbReference>
<comment type="similarity">
    <text evidence="1">Belongs to the N(4)/N(6)-methyltransferase family.</text>
</comment>
<comment type="caution">
    <text evidence="10">The sequence shown here is derived from an EMBL/GenBank/DDBJ whole genome shotgun (WGS) entry which is preliminary data.</text>
</comment>
<dbReference type="Gene3D" id="3.40.50.150">
    <property type="entry name" value="Vaccinia Virus protein VP39"/>
    <property type="match status" value="1"/>
</dbReference>
<evidence type="ECO:0000256" key="5">
    <source>
        <dbReference type="ARBA" id="ARBA00022691"/>
    </source>
</evidence>
<proteinExistence type="inferred from homology"/>
<dbReference type="EC" id="2.1.1.72" evidence="2"/>
<evidence type="ECO:0000256" key="3">
    <source>
        <dbReference type="ARBA" id="ARBA00022603"/>
    </source>
</evidence>
<evidence type="ECO:0000256" key="2">
    <source>
        <dbReference type="ARBA" id="ARBA00011900"/>
    </source>
</evidence>
<name>A0ABW3BE43_9ACTN</name>
<dbReference type="Pfam" id="PF02384">
    <property type="entry name" value="N6_Mtase"/>
    <property type="match status" value="1"/>
</dbReference>
<dbReference type="InterPro" id="IPR003356">
    <property type="entry name" value="DNA_methylase_A-5"/>
</dbReference>
<keyword evidence="11" id="KW-1185">Reference proteome</keyword>
<accession>A0ABW3BE43</accession>
<protein>
    <recommendedName>
        <fullName evidence="2">site-specific DNA-methyltransferase (adenine-specific)</fullName>
        <ecNumber evidence="2">2.1.1.72</ecNumber>
    </recommendedName>
</protein>
<keyword evidence="4" id="KW-0808">Transferase</keyword>
<sequence length="1011" mass="114014">MTATPHPDELAALVQRLTDRSKLRSEDTLRADVRQLLLTGGLNLAEHDLDVDLETPVGDRRRIDVEIGYTVIETKRDLRSTTVLADAVAQLQGYVAARSEQTGQRYVGILTDGADWRAYHLRGQELVEATRFTLKPRTEAVELLVWLEGVLATRQNIVATPGEIARRLGATSASHELDRAALAALYEQFKDEPTVQMKRQLWARLLRSALGTQFRDDDDLFIEHTLLVNSADVIAHCVLGVAATELHPATLLLGRTFEQAHIAGVVEADFFDWVLEVPGGESFVRTLTRRLARFDWAHVEHDVLKVLYESVIGAETRRSLGEYYTPDWLAEQVVAETVTDPLHQRVLDPSCGSGTFLFHAARRYLQAAEDAGTPLAEALSGLTDHVAGIDLHPVATSLARVTYLLAIGREKLTSPQRGPLRVPVYLGDSVQWQQRLDLFAQGYLIIRTHNEGQLFQSELRFAEHLLHDSRRFDQLVNELADLAAKPRKSGTVPSLKGLFNRLAIAKGDQEEITANFRLLCQLVDDGRNHIWSYYVRNLARPMWLSLADNRVDALIGNPPWLAYRHMPAEMQDSFKDLSQERGLWQGGEVATHQDLSGLFIARAVEQYLRPDGNFGFVVPNAVLDRPYFTGFRSGKYHTSTEHVDVAFTDSWDLRRLRPHFFPRGSAVVFGRRTASGTAAALPRETQRWSGRLPANTESWEKVQPRLTREEALLSQGREGVIESPYQPRFGQGATIVPRMLFRVERQDAGPLGLGGGRVSVRSSRSSYENRPWRDLPDLEGVVEQEFLYPLLLGESVLPYRLLQPRTVVLPLEGTTLMDHTHGHLERYPDLAQWWAAAEELWEQHRKSDQLNLTQQLDFRRKLTLQIPAPPLRIVYGASGMHVSAALVEDPNSIIEHGLYWAAVATREEGMYLCAILNTPALTQLVRPLMSYGKDERHVDKNLWQLPIPEYDTANPQHRRLAELGEAESHRIADLELDTAKSFIRMRQDVRRALADSPHAEELDALVTELLD</sequence>
<evidence type="ECO:0000313" key="11">
    <source>
        <dbReference type="Proteomes" id="UP001596956"/>
    </source>
</evidence>
<gene>
    <name evidence="10" type="ORF">ACFQZU_09800</name>
</gene>
<dbReference type="PANTHER" id="PTHR33841:SF5">
    <property type="entry name" value="DNA METHYLASE (MODIFICATION METHYLASE) (METHYLTRANSFERASE)-RELATED"/>
    <property type="match status" value="1"/>
</dbReference>
<feature type="domain" description="Type II methyltransferase M.TaqI-like" evidence="9">
    <location>
        <begin position="385"/>
        <end position="634"/>
    </location>
</feature>
<dbReference type="PROSITE" id="PS00092">
    <property type="entry name" value="N6_MTASE"/>
    <property type="match status" value="1"/>
</dbReference>
<dbReference type="Pfam" id="PF07669">
    <property type="entry name" value="Eco57I"/>
    <property type="match status" value="1"/>
</dbReference>
<evidence type="ECO:0000256" key="6">
    <source>
        <dbReference type="ARBA" id="ARBA00022747"/>
    </source>
</evidence>
<keyword evidence="3 10" id="KW-0489">Methyltransferase</keyword>
<organism evidence="10 11">
    <name type="scientific">Streptomonospora algeriensis</name>
    <dbReference type="NCBI Taxonomy" id="995084"/>
    <lineage>
        <taxon>Bacteria</taxon>
        <taxon>Bacillati</taxon>
        <taxon>Actinomycetota</taxon>
        <taxon>Actinomycetes</taxon>
        <taxon>Streptosporangiales</taxon>
        <taxon>Nocardiopsidaceae</taxon>
        <taxon>Streptomonospora</taxon>
    </lineage>
</organism>
<dbReference type="InterPro" id="IPR050953">
    <property type="entry name" value="N4_N6_ade-DNA_methylase"/>
</dbReference>
<comment type="catalytic activity">
    <reaction evidence="7">
        <text>a 2'-deoxyadenosine in DNA + S-adenosyl-L-methionine = an N(6)-methyl-2'-deoxyadenosine in DNA + S-adenosyl-L-homocysteine + H(+)</text>
        <dbReference type="Rhea" id="RHEA:15197"/>
        <dbReference type="Rhea" id="RHEA-COMP:12418"/>
        <dbReference type="Rhea" id="RHEA-COMP:12419"/>
        <dbReference type="ChEBI" id="CHEBI:15378"/>
        <dbReference type="ChEBI" id="CHEBI:57856"/>
        <dbReference type="ChEBI" id="CHEBI:59789"/>
        <dbReference type="ChEBI" id="CHEBI:90615"/>
        <dbReference type="ChEBI" id="CHEBI:90616"/>
        <dbReference type="EC" id="2.1.1.72"/>
    </reaction>
</comment>
<evidence type="ECO:0000259" key="8">
    <source>
        <dbReference type="Pfam" id="PF02384"/>
    </source>
</evidence>
<evidence type="ECO:0000256" key="7">
    <source>
        <dbReference type="ARBA" id="ARBA00047942"/>
    </source>
</evidence>